<dbReference type="AlphaFoldDB" id="A0AAI9ZWB6"/>
<protein>
    <submittedName>
        <fullName evidence="2">Uncharacterized protein</fullName>
    </submittedName>
</protein>
<feature type="region of interest" description="Disordered" evidence="1">
    <location>
        <begin position="137"/>
        <end position="179"/>
    </location>
</feature>
<evidence type="ECO:0000313" key="3">
    <source>
        <dbReference type="Proteomes" id="UP001243989"/>
    </source>
</evidence>
<organism evidence="2 3">
    <name type="scientific">Colletotrichum phormii</name>
    <dbReference type="NCBI Taxonomy" id="359342"/>
    <lineage>
        <taxon>Eukaryota</taxon>
        <taxon>Fungi</taxon>
        <taxon>Dikarya</taxon>
        <taxon>Ascomycota</taxon>
        <taxon>Pezizomycotina</taxon>
        <taxon>Sordariomycetes</taxon>
        <taxon>Hypocreomycetidae</taxon>
        <taxon>Glomerellales</taxon>
        <taxon>Glomerellaceae</taxon>
        <taxon>Colletotrichum</taxon>
        <taxon>Colletotrichum acutatum species complex</taxon>
    </lineage>
</organism>
<reference evidence="2" key="1">
    <citation type="submission" date="2021-06" db="EMBL/GenBank/DDBJ databases">
        <title>Comparative genomics, transcriptomics and evolutionary studies reveal genomic signatures of adaptation to plant cell wall in hemibiotrophic fungi.</title>
        <authorList>
            <consortium name="DOE Joint Genome Institute"/>
            <person name="Baroncelli R."/>
            <person name="Diaz J.F."/>
            <person name="Benocci T."/>
            <person name="Peng M."/>
            <person name="Battaglia E."/>
            <person name="Haridas S."/>
            <person name="Andreopoulos W."/>
            <person name="Labutti K."/>
            <person name="Pangilinan J."/>
            <person name="Floch G.L."/>
            <person name="Makela M.R."/>
            <person name="Henrissat B."/>
            <person name="Grigoriev I.V."/>
            <person name="Crouch J.A."/>
            <person name="De Vries R.P."/>
            <person name="Sukno S.A."/>
            <person name="Thon M.R."/>
        </authorList>
    </citation>
    <scope>NUCLEOTIDE SEQUENCE</scope>
    <source>
        <strain evidence="2">CBS 102054</strain>
    </source>
</reference>
<comment type="caution">
    <text evidence="2">The sequence shown here is derived from an EMBL/GenBank/DDBJ whole genome shotgun (WGS) entry which is preliminary data.</text>
</comment>
<keyword evidence="3" id="KW-1185">Reference proteome</keyword>
<proteinExistence type="predicted"/>
<dbReference type="RefSeq" id="XP_060447965.1">
    <property type="nucleotide sequence ID" value="XM_060587551.1"/>
</dbReference>
<gene>
    <name evidence="2" type="ORF">BDP81DRAFT_391475</name>
</gene>
<dbReference type="GeneID" id="85472413"/>
<feature type="compositionally biased region" description="Basic residues" evidence="1">
    <location>
        <begin position="170"/>
        <end position="179"/>
    </location>
</feature>
<dbReference type="Proteomes" id="UP001243989">
    <property type="component" value="Unassembled WGS sequence"/>
</dbReference>
<evidence type="ECO:0000313" key="2">
    <source>
        <dbReference type="EMBL" id="KAK1639358.1"/>
    </source>
</evidence>
<accession>A0AAI9ZWB6</accession>
<dbReference type="EMBL" id="JAHMHQ010000005">
    <property type="protein sequence ID" value="KAK1639358.1"/>
    <property type="molecule type" value="Genomic_DNA"/>
</dbReference>
<sequence>MRDGTGDLEKPRTVLFDLSRARLWSMTKYMQQPADSIHCYELVPNTIHPSEVCSAPALSDFAGWAIAERDREEALSKMKAAIIEGDFHVPSYPPFYPAAATLEIPRFGSLNISREYNPAHVGEASVWESPRNFDSPLRVDIPPPVLQHESGPALKGDQAFGKQETPKPNNKNKKKERRG</sequence>
<name>A0AAI9ZWB6_9PEZI</name>
<evidence type="ECO:0000256" key="1">
    <source>
        <dbReference type="SAM" id="MobiDB-lite"/>
    </source>
</evidence>